<evidence type="ECO:0000313" key="2">
    <source>
        <dbReference type="Proteomes" id="UP000314294"/>
    </source>
</evidence>
<sequence>MSSEILQAIPLAAGETGMQQGVGLIEEKATEILGRRSASEMLPVDIWTTAGVLQPSHMDVLGYKLTNKLLDL</sequence>
<reference evidence="1 2" key="1">
    <citation type="submission" date="2019-03" db="EMBL/GenBank/DDBJ databases">
        <title>First draft genome of Liparis tanakae, snailfish: a comprehensive survey of snailfish specific genes.</title>
        <authorList>
            <person name="Kim W."/>
            <person name="Song I."/>
            <person name="Jeong J.-H."/>
            <person name="Kim D."/>
            <person name="Kim S."/>
            <person name="Ryu S."/>
            <person name="Song J.Y."/>
            <person name="Lee S.K."/>
        </authorList>
    </citation>
    <scope>NUCLEOTIDE SEQUENCE [LARGE SCALE GENOMIC DNA]</scope>
    <source>
        <tissue evidence="1">Muscle</tissue>
    </source>
</reference>
<dbReference type="AlphaFoldDB" id="A0A4Z2HHY9"/>
<comment type="caution">
    <text evidence="1">The sequence shown here is derived from an EMBL/GenBank/DDBJ whole genome shotgun (WGS) entry which is preliminary data.</text>
</comment>
<protein>
    <submittedName>
        <fullName evidence="1">Uncharacterized protein</fullName>
    </submittedName>
</protein>
<accession>A0A4Z2HHY9</accession>
<gene>
    <name evidence="1" type="ORF">EYF80_024883</name>
</gene>
<dbReference type="Proteomes" id="UP000314294">
    <property type="component" value="Unassembled WGS sequence"/>
</dbReference>
<dbReference type="EMBL" id="SRLO01000244">
    <property type="protein sequence ID" value="TNN64885.1"/>
    <property type="molecule type" value="Genomic_DNA"/>
</dbReference>
<proteinExistence type="predicted"/>
<name>A0A4Z2HHY9_9TELE</name>
<evidence type="ECO:0000313" key="1">
    <source>
        <dbReference type="EMBL" id="TNN64885.1"/>
    </source>
</evidence>
<keyword evidence="2" id="KW-1185">Reference proteome</keyword>
<organism evidence="1 2">
    <name type="scientific">Liparis tanakae</name>
    <name type="common">Tanaka's snailfish</name>
    <dbReference type="NCBI Taxonomy" id="230148"/>
    <lineage>
        <taxon>Eukaryota</taxon>
        <taxon>Metazoa</taxon>
        <taxon>Chordata</taxon>
        <taxon>Craniata</taxon>
        <taxon>Vertebrata</taxon>
        <taxon>Euteleostomi</taxon>
        <taxon>Actinopterygii</taxon>
        <taxon>Neopterygii</taxon>
        <taxon>Teleostei</taxon>
        <taxon>Neoteleostei</taxon>
        <taxon>Acanthomorphata</taxon>
        <taxon>Eupercaria</taxon>
        <taxon>Perciformes</taxon>
        <taxon>Cottioidei</taxon>
        <taxon>Cottales</taxon>
        <taxon>Liparidae</taxon>
        <taxon>Liparis</taxon>
    </lineage>
</organism>